<dbReference type="SUPFAM" id="SSF51182">
    <property type="entry name" value="RmlC-like cupins"/>
    <property type="match status" value="1"/>
</dbReference>
<dbReference type="OrthoDB" id="321327at2"/>
<feature type="domain" description="Quercetin 2,3-dioxygenase C-terminal cupin" evidence="1">
    <location>
        <begin position="161"/>
        <end position="225"/>
    </location>
</feature>
<dbReference type="InterPro" id="IPR041602">
    <property type="entry name" value="Quercetinase_C"/>
</dbReference>
<evidence type="ECO:0000259" key="1">
    <source>
        <dbReference type="Pfam" id="PF17954"/>
    </source>
</evidence>
<organism evidence="2 3">
    <name type="scientific">Pedobacter chitinilyticus</name>
    <dbReference type="NCBI Taxonomy" id="2233776"/>
    <lineage>
        <taxon>Bacteria</taxon>
        <taxon>Pseudomonadati</taxon>
        <taxon>Bacteroidota</taxon>
        <taxon>Sphingobacteriia</taxon>
        <taxon>Sphingobacteriales</taxon>
        <taxon>Sphingobacteriaceae</taxon>
        <taxon>Pedobacter</taxon>
    </lineage>
</organism>
<protein>
    <recommendedName>
        <fullName evidence="1">Quercetin 2,3-dioxygenase C-terminal cupin domain-containing protein</fullName>
    </recommendedName>
</protein>
<gene>
    <name evidence="2" type="ORF">DPV69_13930</name>
</gene>
<proteinExistence type="predicted"/>
<evidence type="ECO:0000313" key="2">
    <source>
        <dbReference type="EMBL" id="RWU06382.1"/>
    </source>
</evidence>
<sequence>MKIISQGKIFLSDQRSVTENERIKRYSTFNFDNIYNPAKEPIGNLYALHDDTLAPNASINFFHREQGHVIIIPILGSIRYFDEDENQIDIEVGKSVMIFHNENSFFKLQNPYPDATISYLIIAIKSEEEHTNSPSFLDIDLSKPNQLDIITSDTVPFKIGVGRFKGRGENEYSLSPFSALYSFVLAGVFEIDGRLLHERDGIALWATDKIEMEALSNDAILLTIELPE</sequence>
<dbReference type="InterPro" id="IPR011051">
    <property type="entry name" value="RmlC_Cupin_sf"/>
</dbReference>
<reference evidence="2 3" key="1">
    <citation type="submission" date="2018-06" db="EMBL/GenBank/DDBJ databases">
        <title>Pedobacter endophyticus sp. nov., an endophytic bacterium isolated from a leaf of Triticum aestivum.</title>
        <authorList>
            <person name="Zhang L."/>
        </authorList>
    </citation>
    <scope>NUCLEOTIDE SEQUENCE [LARGE SCALE GENOMIC DNA]</scope>
    <source>
        <strain evidence="2 3">CM134L-2</strain>
    </source>
</reference>
<dbReference type="AlphaFoldDB" id="A0A443YRF4"/>
<dbReference type="Gene3D" id="2.60.120.10">
    <property type="entry name" value="Jelly Rolls"/>
    <property type="match status" value="2"/>
</dbReference>
<accession>A0A443YRF4</accession>
<evidence type="ECO:0000313" key="3">
    <source>
        <dbReference type="Proteomes" id="UP000284120"/>
    </source>
</evidence>
<dbReference type="Pfam" id="PF17954">
    <property type="entry name" value="Pirin_C_2"/>
    <property type="match status" value="1"/>
</dbReference>
<dbReference type="Proteomes" id="UP000284120">
    <property type="component" value="Unassembled WGS sequence"/>
</dbReference>
<keyword evidence="3" id="KW-1185">Reference proteome</keyword>
<dbReference type="RefSeq" id="WP_113647992.1">
    <property type="nucleotide sequence ID" value="NZ_QMHN01000004.1"/>
</dbReference>
<comment type="caution">
    <text evidence="2">The sequence shown here is derived from an EMBL/GenBank/DDBJ whole genome shotgun (WGS) entry which is preliminary data.</text>
</comment>
<dbReference type="EMBL" id="SAYW01000004">
    <property type="protein sequence ID" value="RWU06382.1"/>
    <property type="molecule type" value="Genomic_DNA"/>
</dbReference>
<name>A0A443YRF4_9SPHI</name>
<dbReference type="InterPro" id="IPR014710">
    <property type="entry name" value="RmlC-like_jellyroll"/>
</dbReference>